<dbReference type="OrthoDB" id="10251412at2759"/>
<feature type="compositionally biased region" description="Polar residues" evidence="2">
    <location>
        <begin position="559"/>
        <end position="569"/>
    </location>
</feature>
<evidence type="ECO:0000259" key="4">
    <source>
        <dbReference type="SMART" id="SM00382"/>
    </source>
</evidence>
<evidence type="ECO:0000313" key="6">
    <source>
        <dbReference type="Proteomes" id="UP000654075"/>
    </source>
</evidence>
<dbReference type="Pfam" id="PF00004">
    <property type="entry name" value="AAA"/>
    <property type="match status" value="2"/>
</dbReference>
<dbReference type="SUPFAM" id="SSF52540">
    <property type="entry name" value="P-loop containing nucleoside triphosphate hydrolases"/>
    <property type="match status" value="1"/>
</dbReference>
<dbReference type="InterPro" id="IPR027417">
    <property type="entry name" value="P-loop_NTPase"/>
</dbReference>
<sequence>MGEGDIGDGSLNAMGAINALRTGNMIVDMMIAMLIPVIFRVAFSWMGDLTGKFSSGELRLDMLFFWRGSVIERTIEHKATQMCWGGTTSDADTRNNVLIKAITLYLDHKQMKWKSSRVSLTSMTQEKERPWYCDDDDGGERSAAGKLKKYRLAQKAPNHTWERLGCFGADGNSTDGAQKGAEKPCKDGANPSSGGSLVELRVEENEEDKGDKGEKTVSTIRYRFRSRSSEAIDSFINEAYQWYLGELRKMEDNSRYLYEMQVKVSSSTGGEAAGKCSYKRYKLSDHKTFTSLFFEEKTALLGIMKHFSNKSGKYAIDGYPHKLGLLLHGPPGTGKTSLIKAMAQHTGRSIVNVPLARIGTNQELMDIMFDQQYMVEGEEVPIKLGFKDVIFVMEDVDAASKVVHRRDGKSTASVTRTEVMEAPKPKTVWQILLESDQEECREVVKKLMEKSPRLKEAALSSTTLCGMAKQLLAPQGLGLLMGGSCGDSGEDKKLRQEAKEAVEHLCQEREAAGNYVKQFASGIKALLEAGAEPDDALADELLGVTSAVQLQRVPLVKTSSTGYGGQTTRAEPEEDEEPAAGGAMDMSAMMSMMSSMMDGGGKSSGDAGGTGPAMGSAYDMKKDKLNLSGLLNVLDGVVDTPDRILIMTTNHPEHLDPALIRPGRIDKKILLGYMSPSHSASMIEHYFQCKLSSQQLQRLCIAITGSDEQGLPALNLTPAQIEQLAAEHEEVEDMIGSLEGKAGVKYAPPKVKASLPPPAMLGKMDRSVSTPVEGIRARLNRQSSVAITFDQ</sequence>
<accession>A0A813E3X4</accession>
<dbReference type="InterPro" id="IPR003959">
    <property type="entry name" value="ATPase_AAA_core"/>
</dbReference>
<dbReference type="InterPro" id="IPR003593">
    <property type="entry name" value="AAA+_ATPase"/>
</dbReference>
<keyword evidence="6" id="KW-1185">Reference proteome</keyword>
<dbReference type="Gene3D" id="3.40.50.300">
    <property type="entry name" value="P-loop containing nucleotide triphosphate hydrolases"/>
    <property type="match status" value="2"/>
</dbReference>
<feature type="region of interest" description="Disordered" evidence="2">
    <location>
        <begin position="559"/>
        <end position="580"/>
    </location>
</feature>
<evidence type="ECO:0000256" key="3">
    <source>
        <dbReference type="SAM" id="Phobius"/>
    </source>
</evidence>
<dbReference type="SMART" id="SM00382">
    <property type="entry name" value="AAA"/>
    <property type="match status" value="1"/>
</dbReference>
<dbReference type="GO" id="GO:0005524">
    <property type="term" value="F:ATP binding"/>
    <property type="evidence" value="ECO:0007669"/>
    <property type="project" value="InterPro"/>
</dbReference>
<dbReference type="InterPro" id="IPR050747">
    <property type="entry name" value="Mitochondrial_chaperone_BCS1"/>
</dbReference>
<evidence type="ECO:0000256" key="1">
    <source>
        <dbReference type="ARBA" id="ARBA00007448"/>
    </source>
</evidence>
<feature type="transmembrane region" description="Helical" evidence="3">
    <location>
        <begin position="26"/>
        <end position="46"/>
    </location>
</feature>
<name>A0A813E3X4_POLGL</name>
<feature type="region of interest" description="Disordered" evidence="2">
    <location>
        <begin position="175"/>
        <end position="215"/>
    </location>
</feature>
<evidence type="ECO:0000313" key="5">
    <source>
        <dbReference type="EMBL" id="CAE8592327.1"/>
    </source>
</evidence>
<reference evidence="5" key="1">
    <citation type="submission" date="2021-02" db="EMBL/GenBank/DDBJ databases">
        <authorList>
            <person name="Dougan E. K."/>
            <person name="Rhodes N."/>
            <person name="Thang M."/>
            <person name="Chan C."/>
        </authorList>
    </citation>
    <scope>NUCLEOTIDE SEQUENCE</scope>
</reference>
<keyword evidence="3" id="KW-0472">Membrane</keyword>
<dbReference type="PANTHER" id="PTHR23070">
    <property type="entry name" value="BCS1 AAA-TYPE ATPASE"/>
    <property type="match status" value="1"/>
</dbReference>
<dbReference type="Proteomes" id="UP000654075">
    <property type="component" value="Unassembled WGS sequence"/>
</dbReference>
<organism evidence="5 6">
    <name type="scientific">Polarella glacialis</name>
    <name type="common">Dinoflagellate</name>
    <dbReference type="NCBI Taxonomy" id="89957"/>
    <lineage>
        <taxon>Eukaryota</taxon>
        <taxon>Sar</taxon>
        <taxon>Alveolata</taxon>
        <taxon>Dinophyceae</taxon>
        <taxon>Suessiales</taxon>
        <taxon>Suessiaceae</taxon>
        <taxon>Polarella</taxon>
    </lineage>
</organism>
<dbReference type="InterPro" id="IPR003960">
    <property type="entry name" value="ATPase_AAA_CS"/>
</dbReference>
<dbReference type="EMBL" id="CAJNNV010005611">
    <property type="protein sequence ID" value="CAE8592327.1"/>
    <property type="molecule type" value="Genomic_DNA"/>
</dbReference>
<proteinExistence type="inferred from homology"/>
<feature type="domain" description="AAA+ ATPase" evidence="4">
    <location>
        <begin position="321"/>
        <end position="675"/>
    </location>
</feature>
<evidence type="ECO:0000256" key="2">
    <source>
        <dbReference type="SAM" id="MobiDB-lite"/>
    </source>
</evidence>
<dbReference type="GO" id="GO:0016887">
    <property type="term" value="F:ATP hydrolysis activity"/>
    <property type="evidence" value="ECO:0007669"/>
    <property type="project" value="InterPro"/>
</dbReference>
<keyword evidence="3" id="KW-1133">Transmembrane helix</keyword>
<protein>
    <recommendedName>
        <fullName evidence="4">AAA+ ATPase domain-containing protein</fullName>
    </recommendedName>
</protein>
<dbReference type="AlphaFoldDB" id="A0A813E3X4"/>
<dbReference type="PROSITE" id="PS00674">
    <property type="entry name" value="AAA"/>
    <property type="match status" value="1"/>
</dbReference>
<comment type="caution">
    <text evidence="5">The sequence shown here is derived from an EMBL/GenBank/DDBJ whole genome shotgun (WGS) entry which is preliminary data.</text>
</comment>
<gene>
    <name evidence="5" type="ORF">PGLA1383_LOCUS10982</name>
</gene>
<comment type="similarity">
    <text evidence="1">Belongs to the AAA ATPase family. BCS1 subfamily.</text>
</comment>
<keyword evidence="3" id="KW-0812">Transmembrane</keyword>